<evidence type="ECO:0000313" key="1">
    <source>
        <dbReference type="EMBL" id="ETK06085.1"/>
    </source>
</evidence>
<organism evidence="1 2">
    <name type="scientific">Tannerella sp. oral taxon BU063 isolate Cell 1/3</name>
    <dbReference type="NCBI Taxonomy" id="1411022"/>
    <lineage>
        <taxon>Bacteria</taxon>
        <taxon>Pseudomonadati</taxon>
        <taxon>Bacteroidota</taxon>
        <taxon>Bacteroidia</taxon>
        <taxon>Bacteroidales</taxon>
        <taxon>Tannerellaceae</taxon>
        <taxon>Tannerella</taxon>
    </lineage>
</organism>
<dbReference type="AlphaFoldDB" id="W2CG66"/>
<sequence>MGRFKEDTACCPTLGMSLLLSAKSNTVKIRGAEILNDCCERHADVRTALIKWIQFVSRASWKNHSELKRDFPSADYVGGDRYVFNIRGNRYRLICVAVFFAGRLDIRFIGTHAEYDKINAQTI</sequence>
<dbReference type="Proteomes" id="UP000034982">
    <property type="component" value="Unassembled WGS sequence"/>
</dbReference>
<dbReference type="GO" id="GO:0003723">
    <property type="term" value="F:RNA binding"/>
    <property type="evidence" value="ECO:0007669"/>
    <property type="project" value="InterPro"/>
</dbReference>
<protein>
    <recommendedName>
        <fullName evidence="3">Toxin RelE</fullName>
    </recommendedName>
</protein>
<dbReference type="GO" id="GO:0110001">
    <property type="term" value="C:toxin-antitoxin complex"/>
    <property type="evidence" value="ECO:0007669"/>
    <property type="project" value="InterPro"/>
</dbReference>
<dbReference type="Pfam" id="PF09907">
    <property type="entry name" value="HigB_toxin"/>
    <property type="match status" value="1"/>
</dbReference>
<evidence type="ECO:0000313" key="2">
    <source>
        <dbReference type="Proteomes" id="UP000034982"/>
    </source>
</evidence>
<dbReference type="InterPro" id="IPR018669">
    <property type="entry name" value="Toxin_HigB"/>
</dbReference>
<reference evidence="1 2" key="1">
    <citation type="submission" date="2013-11" db="EMBL/GenBank/DDBJ databases">
        <title>Single cell genomics of uncultured Tannerella BU063 (oral taxon 286).</title>
        <authorList>
            <person name="Beall C.J."/>
            <person name="Campbell A.G."/>
            <person name="Griffen A.L."/>
            <person name="Podar M."/>
            <person name="Leys E.J."/>
        </authorList>
    </citation>
    <scope>NUCLEOTIDE SEQUENCE [LARGE SCALE GENOMIC DNA]</scope>
    <source>
        <strain evidence="1">Cell 1/3</strain>
    </source>
</reference>
<accession>W2CG66</accession>
<dbReference type="GO" id="GO:0004519">
    <property type="term" value="F:endonuclease activity"/>
    <property type="evidence" value="ECO:0007669"/>
    <property type="project" value="InterPro"/>
</dbReference>
<name>W2CG66_9BACT</name>
<comment type="caution">
    <text evidence="1">The sequence shown here is derived from an EMBL/GenBank/DDBJ whole genome shotgun (WGS) entry which is preliminary data.</text>
</comment>
<dbReference type="EMBL" id="AYYE01001230">
    <property type="protein sequence ID" value="ETK06085.1"/>
    <property type="molecule type" value="Genomic_DNA"/>
</dbReference>
<evidence type="ECO:0008006" key="3">
    <source>
        <dbReference type="Google" id="ProtNLM"/>
    </source>
</evidence>
<gene>
    <name evidence="1" type="ORF">T230_14380</name>
</gene>
<proteinExistence type="predicted"/>